<comment type="caution">
    <text evidence="1">The sequence shown here is derived from an EMBL/GenBank/DDBJ whole genome shotgun (WGS) entry which is preliminary data.</text>
</comment>
<dbReference type="InterPro" id="IPR002591">
    <property type="entry name" value="Phosphodiest/P_Trfase"/>
</dbReference>
<gene>
    <name evidence="1" type="ORF">H4684_000356</name>
</gene>
<name>A0ABR9GZ46_9BACT</name>
<evidence type="ECO:0000313" key="2">
    <source>
        <dbReference type="Proteomes" id="UP000639010"/>
    </source>
</evidence>
<accession>A0ABR9GZ46</accession>
<evidence type="ECO:0000313" key="1">
    <source>
        <dbReference type="EMBL" id="MBE1423735.1"/>
    </source>
</evidence>
<keyword evidence="2" id="KW-1185">Reference proteome</keyword>
<dbReference type="Proteomes" id="UP000639010">
    <property type="component" value="Unassembled WGS sequence"/>
</dbReference>
<protein>
    <submittedName>
        <fullName evidence="1">AlkP superfamily phosphohydrolase/phosphomutase</fullName>
    </submittedName>
</protein>
<organism evidence="1 2">
    <name type="scientific">Desulfomicrobium macestii</name>
    <dbReference type="NCBI Taxonomy" id="90731"/>
    <lineage>
        <taxon>Bacteria</taxon>
        <taxon>Pseudomonadati</taxon>
        <taxon>Thermodesulfobacteriota</taxon>
        <taxon>Desulfovibrionia</taxon>
        <taxon>Desulfovibrionales</taxon>
        <taxon>Desulfomicrobiaceae</taxon>
        <taxon>Desulfomicrobium</taxon>
    </lineage>
</organism>
<reference evidence="1 2" key="1">
    <citation type="submission" date="2020-10" db="EMBL/GenBank/DDBJ databases">
        <title>Genomic Encyclopedia of Type Strains, Phase IV (KMG-IV): sequencing the most valuable type-strain genomes for metagenomic binning, comparative biology and taxonomic classification.</title>
        <authorList>
            <person name="Goeker M."/>
        </authorList>
    </citation>
    <scope>NUCLEOTIDE SEQUENCE [LARGE SCALE GENOMIC DNA]</scope>
    <source>
        <strain evidence="1 2">DSM 4194</strain>
    </source>
</reference>
<dbReference type="RefSeq" id="WP_318779602.1">
    <property type="nucleotide sequence ID" value="NZ_JADBGG010000002.1"/>
</dbReference>
<dbReference type="Gene3D" id="3.40.720.10">
    <property type="entry name" value="Alkaline Phosphatase, subunit A"/>
    <property type="match status" value="1"/>
</dbReference>
<dbReference type="InterPro" id="IPR017850">
    <property type="entry name" value="Alkaline_phosphatase_core_sf"/>
</dbReference>
<proteinExistence type="predicted"/>
<dbReference type="Pfam" id="PF01663">
    <property type="entry name" value="Phosphodiest"/>
    <property type="match status" value="1"/>
</dbReference>
<dbReference type="EMBL" id="JADBGG010000002">
    <property type="protein sequence ID" value="MBE1423735.1"/>
    <property type="molecule type" value="Genomic_DNA"/>
</dbReference>
<dbReference type="SUPFAM" id="SSF53649">
    <property type="entry name" value="Alkaline phosphatase-like"/>
    <property type="match status" value="1"/>
</dbReference>
<sequence length="457" mass="50965">MFSPQNAPPRPLANRPRPCYTAPMHAPRLVFLGLDGLPWSLAQNLCAQGLLPSLATIAGSPWCRAIRAELPELSPVNWTSLFTAANPGEHGVFGFTRMDPQSYELQFTDFTHVHGATIFERLADKGLFAKALNMPNLAPVRPMRAMLVAGFPAQDLRTSVHPPALAGILADHEYTIEADTVRGSTDPGFLLEDLHRSLACRERALDLMWPDLAWDLFFFVLTETDRLGHFLFPALVEPYHPWRSEALRFMAAWDRLIGKFFERYHDLPGPKRLLIMADHGFTTLTQEVDLNVWLRDQGLLHLSRRPASEWDTQAMGPATRAFALDPGRIYLHTKERFARGTLSAAEADQLGQDLIRALSGLTHNGRKIIRHVHLGRDIHHGSKAHLAPDLVLVPEPGFDLKGKFGRTGMFGHFGRQGMHTADDVFFYDSMGSSARTPTEVGQTILDHFDIPAATRGA</sequence>